<reference evidence="1" key="1">
    <citation type="submission" date="2020-10" db="EMBL/GenBank/DDBJ databases">
        <authorList>
            <person name="Gilroy R."/>
        </authorList>
    </citation>
    <scope>NUCLEOTIDE SEQUENCE</scope>
    <source>
        <strain evidence="1">1370</strain>
    </source>
</reference>
<dbReference type="Pfam" id="PF06245">
    <property type="entry name" value="DUF1015"/>
    <property type="match status" value="1"/>
</dbReference>
<dbReference type="PANTHER" id="PTHR36454">
    <property type="entry name" value="LMO2823 PROTEIN"/>
    <property type="match status" value="1"/>
</dbReference>
<sequence length="421" mass="46608">MNTKPCHSAGAAVAFKPADILLPARGTDYSKWSVIACDQYTSQPEYWERAERAVGGAPSTLRLVLPEAYLDSPGLEKRIDSINLAQKEYLDSGLFEEYKDSMVYVRRIQSDGSLREGLVGAIDLEEYDYLPGSQSQVRATEATVAERIPPRLKIRQGACLELPHIMILIDDPQKSVIEPLGGAELEKLYDFNLMLGGGSISGYLVPQAELSRVNGALSRLLERCPMLFAMGDGNHSLATAKEYYNRLKAENPGADLSRHPARYALCEIVNLHSPALRFEAIHRIVFTDCPERLVWALERELGLSCEPSELSLELLTGGTEKRLYIHKPTAKLAVGCLQAFLDGFLKENGGRIDYIHGGEVVKELSARPGAVGFILEPMEKSQLFPAVMADGALPRKTFSMGHADDKRFYLEARRIAEVIKL</sequence>
<protein>
    <submittedName>
        <fullName evidence="1">DUF1015 domain-containing protein</fullName>
    </submittedName>
</protein>
<dbReference type="Proteomes" id="UP000823960">
    <property type="component" value="Unassembled WGS sequence"/>
</dbReference>
<comment type="caution">
    <text evidence="1">The sequence shown here is derived from an EMBL/GenBank/DDBJ whole genome shotgun (WGS) entry which is preliminary data.</text>
</comment>
<dbReference type="PANTHER" id="PTHR36454:SF1">
    <property type="entry name" value="DUF1015 DOMAIN-CONTAINING PROTEIN"/>
    <property type="match status" value="1"/>
</dbReference>
<accession>A0A9D1NRV9</accession>
<name>A0A9D1NRV9_9FIRM</name>
<gene>
    <name evidence="1" type="ORF">IAD28_05390</name>
</gene>
<proteinExistence type="predicted"/>
<reference evidence="1" key="2">
    <citation type="journal article" date="2021" name="PeerJ">
        <title>Extensive microbial diversity within the chicken gut microbiome revealed by metagenomics and culture.</title>
        <authorList>
            <person name="Gilroy R."/>
            <person name="Ravi A."/>
            <person name="Getino M."/>
            <person name="Pursley I."/>
            <person name="Horton D.L."/>
            <person name="Alikhan N.F."/>
            <person name="Baker D."/>
            <person name="Gharbi K."/>
            <person name="Hall N."/>
            <person name="Watson M."/>
            <person name="Adriaenssens E.M."/>
            <person name="Foster-Nyarko E."/>
            <person name="Jarju S."/>
            <person name="Secka A."/>
            <person name="Antonio M."/>
            <person name="Oren A."/>
            <person name="Chaudhuri R.R."/>
            <person name="La Ragione R."/>
            <person name="Hildebrand F."/>
            <person name="Pallen M.J."/>
        </authorList>
    </citation>
    <scope>NUCLEOTIDE SEQUENCE</scope>
    <source>
        <strain evidence="1">1370</strain>
    </source>
</reference>
<dbReference type="EMBL" id="DVOL01000077">
    <property type="protein sequence ID" value="HIV11106.1"/>
    <property type="molecule type" value="Genomic_DNA"/>
</dbReference>
<evidence type="ECO:0000313" key="1">
    <source>
        <dbReference type="EMBL" id="HIV11106.1"/>
    </source>
</evidence>
<dbReference type="InterPro" id="IPR008323">
    <property type="entry name" value="UCP033563"/>
</dbReference>
<dbReference type="AlphaFoldDB" id="A0A9D1NRV9"/>
<organism evidence="1 2">
    <name type="scientific">Candidatus Faeciplasma avium</name>
    <dbReference type="NCBI Taxonomy" id="2840798"/>
    <lineage>
        <taxon>Bacteria</taxon>
        <taxon>Bacillati</taxon>
        <taxon>Bacillota</taxon>
        <taxon>Clostridia</taxon>
        <taxon>Eubacteriales</taxon>
        <taxon>Oscillospiraceae</taxon>
        <taxon>Oscillospiraceae incertae sedis</taxon>
        <taxon>Candidatus Faeciplasma</taxon>
    </lineage>
</organism>
<evidence type="ECO:0000313" key="2">
    <source>
        <dbReference type="Proteomes" id="UP000823960"/>
    </source>
</evidence>